<gene>
    <name evidence="4" type="ORF">Tsumi_06760</name>
</gene>
<comment type="caution">
    <text evidence="4">The sequence shown here is derived from an EMBL/GenBank/DDBJ whole genome shotgun (WGS) entry which is preliminary data.</text>
</comment>
<evidence type="ECO:0000256" key="1">
    <source>
        <dbReference type="ARBA" id="ARBA00023125"/>
    </source>
</evidence>
<dbReference type="InterPro" id="IPR023772">
    <property type="entry name" value="DNA-bd_HTH_TetR-type_CS"/>
</dbReference>
<dbReference type="PANTHER" id="PTHR43479">
    <property type="entry name" value="ACREF/ENVCD OPERON REPRESSOR-RELATED"/>
    <property type="match status" value="1"/>
</dbReference>
<feature type="DNA-binding region" description="H-T-H motif" evidence="2">
    <location>
        <begin position="29"/>
        <end position="48"/>
    </location>
</feature>
<accession>A0ABQ0E1H3</accession>
<dbReference type="Pfam" id="PF00440">
    <property type="entry name" value="TetR_N"/>
    <property type="match status" value="1"/>
</dbReference>
<protein>
    <recommendedName>
        <fullName evidence="3">HTH tetR-type domain-containing protein</fullName>
    </recommendedName>
</protein>
<keyword evidence="1 2" id="KW-0238">DNA-binding</keyword>
<evidence type="ECO:0000313" key="5">
    <source>
        <dbReference type="Proteomes" id="UP001628220"/>
    </source>
</evidence>
<evidence type="ECO:0000259" key="3">
    <source>
        <dbReference type="PROSITE" id="PS50977"/>
    </source>
</evidence>
<dbReference type="PANTHER" id="PTHR43479:SF11">
    <property type="entry name" value="ACREF_ENVCD OPERON REPRESSOR-RELATED"/>
    <property type="match status" value="1"/>
</dbReference>
<dbReference type="RefSeq" id="WP_411915377.1">
    <property type="nucleotide sequence ID" value="NZ_BAAFSF010000001.1"/>
</dbReference>
<dbReference type="SUPFAM" id="SSF46689">
    <property type="entry name" value="Homeodomain-like"/>
    <property type="match status" value="1"/>
</dbReference>
<dbReference type="PROSITE" id="PS50977">
    <property type="entry name" value="HTH_TETR_2"/>
    <property type="match status" value="1"/>
</dbReference>
<dbReference type="Proteomes" id="UP001628220">
    <property type="component" value="Unassembled WGS sequence"/>
</dbReference>
<dbReference type="EMBL" id="BAAFSF010000001">
    <property type="protein sequence ID" value="GAB1251572.1"/>
    <property type="molecule type" value="Genomic_DNA"/>
</dbReference>
<dbReference type="PROSITE" id="PS01081">
    <property type="entry name" value="HTH_TETR_1"/>
    <property type="match status" value="1"/>
</dbReference>
<feature type="domain" description="HTH tetR-type" evidence="3">
    <location>
        <begin position="6"/>
        <end position="66"/>
    </location>
</feature>
<reference evidence="4 5" key="1">
    <citation type="journal article" date="2025" name="Int. J. Syst. Evol. Microbiol.">
        <title>Desulfovibrio falkowii sp. nov., Porphyromonas miyakawae sp. nov., Mediterraneibacter flintii sp. nov. and Owariibacterium komagatae gen. nov., sp. nov., isolated from human faeces.</title>
        <authorList>
            <person name="Hamaguchi T."/>
            <person name="Ohara M."/>
            <person name="Hisatomi A."/>
            <person name="Sekiguchi K."/>
            <person name="Takeda J.I."/>
            <person name="Ueyama J."/>
            <person name="Ito M."/>
            <person name="Nishiwaki H."/>
            <person name="Ogi T."/>
            <person name="Hirayama M."/>
            <person name="Ohkuma M."/>
            <person name="Sakamoto M."/>
            <person name="Ohno K."/>
        </authorList>
    </citation>
    <scope>NUCLEOTIDE SEQUENCE [LARGE SCALE GENOMIC DNA]</scope>
    <source>
        <strain evidence="4 5">13CB11C</strain>
    </source>
</reference>
<organism evidence="4 5">
    <name type="scientific">Porphyromonas miyakawae</name>
    <dbReference type="NCBI Taxonomy" id="3137470"/>
    <lineage>
        <taxon>Bacteria</taxon>
        <taxon>Pseudomonadati</taxon>
        <taxon>Bacteroidota</taxon>
        <taxon>Bacteroidia</taxon>
        <taxon>Bacteroidales</taxon>
        <taxon>Porphyromonadaceae</taxon>
        <taxon>Porphyromonas</taxon>
    </lineage>
</organism>
<evidence type="ECO:0000313" key="4">
    <source>
        <dbReference type="EMBL" id="GAB1251572.1"/>
    </source>
</evidence>
<proteinExistence type="predicted"/>
<keyword evidence="5" id="KW-1185">Reference proteome</keyword>
<dbReference type="PRINTS" id="PR00455">
    <property type="entry name" value="HTHTETR"/>
</dbReference>
<sequence length="161" mass="18428">MKTKDTPKKEAILTESFSLFLARGYDAVSISDIEQAAGVTRGAIFHHFSSKKELFKEVANKFTFTFLLGNNDEDECQTSNKPLKEYIDKSLVKMEERMNFFFEKTKGTVTAAAYLRFILYITSNYQEGKESALLYYEQKKVILASGHRAIKSVQRDTTGHR</sequence>
<dbReference type="Gene3D" id="1.10.357.10">
    <property type="entry name" value="Tetracycline Repressor, domain 2"/>
    <property type="match status" value="1"/>
</dbReference>
<dbReference type="InterPro" id="IPR009057">
    <property type="entry name" value="Homeodomain-like_sf"/>
</dbReference>
<evidence type="ECO:0000256" key="2">
    <source>
        <dbReference type="PROSITE-ProRule" id="PRU00335"/>
    </source>
</evidence>
<name>A0ABQ0E1H3_9PORP</name>
<dbReference type="InterPro" id="IPR001647">
    <property type="entry name" value="HTH_TetR"/>
</dbReference>
<dbReference type="InterPro" id="IPR050624">
    <property type="entry name" value="HTH-type_Tx_Regulator"/>
</dbReference>